<evidence type="ECO:0000256" key="1">
    <source>
        <dbReference type="SAM" id="Phobius"/>
    </source>
</evidence>
<keyword evidence="1" id="KW-0472">Membrane</keyword>
<reference evidence="2 3" key="1">
    <citation type="submission" date="2020-08" db="EMBL/GenBank/DDBJ databases">
        <title>Genomic Encyclopedia of Type Strains, Phase III (KMG-III): the genomes of soil and plant-associated and newly described type strains.</title>
        <authorList>
            <person name="Whitman W."/>
        </authorList>
    </citation>
    <scope>NUCLEOTIDE SEQUENCE [LARGE SCALE GENOMIC DNA]</scope>
    <source>
        <strain evidence="2 3">CECT 8075</strain>
    </source>
</reference>
<proteinExistence type="predicted"/>
<protein>
    <submittedName>
        <fullName evidence="2">Uncharacterized protein</fullName>
    </submittedName>
</protein>
<organism evidence="2 3">
    <name type="scientific">Aporhodopirellula rubra</name>
    <dbReference type="NCBI Taxonomy" id="980271"/>
    <lineage>
        <taxon>Bacteria</taxon>
        <taxon>Pseudomonadati</taxon>
        <taxon>Planctomycetota</taxon>
        <taxon>Planctomycetia</taxon>
        <taxon>Pirellulales</taxon>
        <taxon>Pirellulaceae</taxon>
        <taxon>Aporhodopirellula</taxon>
    </lineage>
</organism>
<dbReference type="EMBL" id="JACHXU010000018">
    <property type="protein sequence ID" value="MBB3208788.1"/>
    <property type="molecule type" value="Genomic_DNA"/>
</dbReference>
<feature type="transmembrane region" description="Helical" evidence="1">
    <location>
        <begin position="91"/>
        <end position="111"/>
    </location>
</feature>
<name>A0A7W5E237_9BACT</name>
<dbReference type="Proteomes" id="UP000536179">
    <property type="component" value="Unassembled WGS sequence"/>
</dbReference>
<feature type="transmembrane region" description="Helical" evidence="1">
    <location>
        <begin position="36"/>
        <end position="57"/>
    </location>
</feature>
<keyword evidence="1" id="KW-1133">Transmembrane helix</keyword>
<sequence>MRDNDSIRGFFPLVNPYEAPSTSPDNSDSPRWKRRFLVLNGLLVAVPVAIVLCSLVWSRIEFEIETAGYGGDPVTYQHHYWATGPANPWPLVAYFLVPNGLLVWICTRSFLSHRSRSDATLDADKATLSD</sequence>
<keyword evidence="3" id="KW-1185">Reference proteome</keyword>
<dbReference type="AlphaFoldDB" id="A0A7W5E237"/>
<comment type="caution">
    <text evidence="2">The sequence shown here is derived from an EMBL/GenBank/DDBJ whole genome shotgun (WGS) entry which is preliminary data.</text>
</comment>
<gene>
    <name evidence="2" type="ORF">FHS27_004621</name>
</gene>
<accession>A0A7W5E237</accession>
<evidence type="ECO:0000313" key="3">
    <source>
        <dbReference type="Proteomes" id="UP000536179"/>
    </source>
</evidence>
<evidence type="ECO:0000313" key="2">
    <source>
        <dbReference type="EMBL" id="MBB3208788.1"/>
    </source>
</evidence>
<keyword evidence="1" id="KW-0812">Transmembrane</keyword>